<feature type="domain" description="ABC-type transport auxiliary lipoprotein component" evidence="1">
    <location>
        <begin position="34"/>
        <end position="185"/>
    </location>
</feature>
<evidence type="ECO:0000259" key="1">
    <source>
        <dbReference type="Pfam" id="PF03886"/>
    </source>
</evidence>
<sequence>MPHSSPLRVSTLLGAIALTACNSIVPVPRTPALYDLPLPDKAQAERPLAGLLAVEITSPTWLRSAAMQYRLDGERGLQRRSYADSRWVAQPAEMLSLALTRSLAAGEGTGGRCVLSLELDEFIQVFDSADRSHAAVALRATLLRRGERRPLATTNLRVSSPAPSADAEGGVQAYRVALAQLGRDIQGWAGALTPACIRD</sequence>
<proteinExistence type="predicted"/>
<dbReference type="Proteomes" id="UP000295129">
    <property type="component" value="Unassembled WGS sequence"/>
</dbReference>
<evidence type="ECO:0000313" key="2">
    <source>
        <dbReference type="EMBL" id="TDN55677.1"/>
    </source>
</evidence>
<dbReference type="SUPFAM" id="SSF159594">
    <property type="entry name" value="XCC0632-like"/>
    <property type="match status" value="1"/>
</dbReference>
<protein>
    <submittedName>
        <fullName evidence="2">Cholesterol transport system auxiliary component</fullName>
    </submittedName>
</protein>
<comment type="caution">
    <text evidence="2">The sequence shown here is derived from an EMBL/GenBank/DDBJ whole genome shotgun (WGS) entry which is preliminary data.</text>
</comment>
<dbReference type="Pfam" id="PF03886">
    <property type="entry name" value="ABC_trans_aux"/>
    <property type="match status" value="1"/>
</dbReference>
<gene>
    <name evidence="2" type="ORF">C7389_1037</name>
</gene>
<dbReference type="EMBL" id="SNVV01000003">
    <property type="protein sequence ID" value="TDN55677.1"/>
    <property type="molecule type" value="Genomic_DNA"/>
</dbReference>
<name>A0A4R6EC16_9RHOO</name>
<dbReference type="OrthoDB" id="5568302at2"/>
<evidence type="ECO:0000313" key="3">
    <source>
        <dbReference type="Proteomes" id="UP000295129"/>
    </source>
</evidence>
<dbReference type="AlphaFoldDB" id="A0A4R6EC16"/>
<accession>A0A4R6EC16</accession>
<dbReference type="Gene3D" id="3.40.50.10610">
    <property type="entry name" value="ABC-type transport auxiliary lipoprotein component"/>
    <property type="match status" value="1"/>
</dbReference>
<dbReference type="InterPro" id="IPR005586">
    <property type="entry name" value="ABC_trans_aux"/>
</dbReference>
<reference evidence="2 3" key="1">
    <citation type="submission" date="2019-03" db="EMBL/GenBank/DDBJ databases">
        <title>Genomic Encyclopedia of Type Strains, Phase IV (KMG-IV): sequencing the most valuable type-strain genomes for metagenomic binning, comparative biology and taxonomic classification.</title>
        <authorList>
            <person name="Goeker M."/>
        </authorList>
    </citation>
    <scope>NUCLEOTIDE SEQUENCE [LARGE SCALE GENOMIC DNA]</scope>
    <source>
        <strain evidence="2 3">DSM 12121</strain>
    </source>
</reference>
<keyword evidence="3" id="KW-1185">Reference proteome</keyword>
<organism evidence="2 3">
    <name type="scientific">Azoarcus indigens</name>
    <dbReference type="NCBI Taxonomy" id="29545"/>
    <lineage>
        <taxon>Bacteria</taxon>
        <taxon>Pseudomonadati</taxon>
        <taxon>Pseudomonadota</taxon>
        <taxon>Betaproteobacteria</taxon>
        <taxon>Rhodocyclales</taxon>
        <taxon>Zoogloeaceae</taxon>
        <taxon>Azoarcus</taxon>
    </lineage>
</organism>